<dbReference type="RefSeq" id="WP_134103325.1">
    <property type="nucleotide sequence ID" value="NZ_SODP01000001.1"/>
</dbReference>
<dbReference type="EMBL" id="SODP01000001">
    <property type="protein sequence ID" value="TDW77931.1"/>
    <property type="molecule type" value="Genomic_DNA"/>
</dbReference>
<organism evidence="1 2">
    <name type="scientific">Kribbella pratensis</name>
    <dbReference type="NCBI Taxonomy" id="2512112"/>
    <lineage>
        <taxon>Bacteria</taxon>
        <taxon>Bacillati</taxon>
        <taxon>Actinomycetota</taxon>
        <taxon>Actinomycetes</taxon>
        <taxon>Propionibacteriales</taxon>
        <taxon>Kribbellaceae</taxon>
        <taxon>Kribbella</taxon>
    </lineage>
</organism>
<dbReference type="PANTHER" id="PTHR38460">
    <property type="entry name" value="TAUTOMERASE YOLI-RELATED"/>
    <property type="match status" value="1"/>
</dbReference>
<dbReference type="OrthoDB" id="9804765at2"/>
<dbReference type="PANTHER" id="PTHR38460:SF1">
    <property type="entry name" value="TAUTOMERASE YOLI-RELATED"/>
    <property type="match status" value="1"/>
</dbReference>
<keyword evidence="2" id="KW-1185">Reference proteome</keyword>
<dbReference type="InterPro" id="IPR037479">
    <property type="entry name" value="Tauto_MSAD"/>
</dbReference>
<dbReference type="SUPFAM" id="SSF55331">
    <property type="entry name" value="Tautomerase/MIF"/>
    <property type="match status" value="1"/>
</dbReference>
<dbReference type="AlphaFoldDB" id="A0A4R8CP75"/>
<proteinExistence type="predicted"/>
<evidence type="ECO:0000313" key="1">
    <source>
        <dbReference type="EMBL" id="TDW77931.1"/>
    </source>
</evidence>
<dbReference type="InterPro" id="IPR014347">
    <property type="entry name" value="Tautomerase/MIF_sf"/>
</dbReference>
<dbReference type="Pfam" id="PF14552">
    <property type="entry name" value="Tautomerase_2"/>
    <property type="match status" value="1"/>
</dbReference>
<protein>
    <submittedName>
        <fullName evidence="1">Tautomerase-like protein</fullName>
    </submittedName>
</protein>
<reference evidence="1 2" key="1">
    <citation type="submission" date="2019-03" db="EMBL/GenBank/DDBJ databases">
        <title>Genomic Encyclopedia of Type Strains, Phase III (KMG-III): the genomes of soil and plant-associated and newly described type strains.</title>
        <authorList>
            <person name="Whitman W."/>
        </authorList>
    </citation>
    <scope>NUCLEOTIDE SEQUENCE [LARGE SCALE GENOMIC DNA]</scope>
    <source>
        <strain evidence="1 2">VKM Ac-2573</strain>
    </source>
</reference>
<comment type="caution">
    <text evidence="1">The sequence shown here is derived from an EMBL/GenBank/DDBJ whole genome shotgun (WGS) entry which is preliminary data.</text>
</comment>
<accession>A0A4R8CP75</accession>
<sequence>MPLVRIDLSTSHTAEVRGAIAAGVHRALRDAIGIPAGDRFQIITTHEPGELVFDPDYLGVARTDVVYVQITLVGGRPEKLKLELYRRITENLAEAGVRPDDVFVVLTETGLADWSVGNGEAQLVAQGTVPGLAE</sequence>
<gene>
    <name evidence="1" type="ORF">EV653_3113</name>
</gene>
<name>A0A4R8CP75_9ACTN</name>
<evidence type="ECO:0000313" key="2">
    <source>
        <dbReference type="Proteomes" id="UP000295146"/>
    </source>
</evidence>
<dbReference type="Proteomes" id="UP000295146">
    <property type="component" value="Unassembled WGS sequence"/>
</dbReference>
<dbReference type="Gene3D" id="3.30.429.10">
    <property type="entry name" value="Macrophage Migration Inhibitory Factor"/>
    <property type="match status" value="1"/>
</dbReference>